<dbReference type="PANTHER" id="PTHR14978:SF0">
    <property type="entry name" value="BETA-CATENIN-LIKE PROTEIN 1"/>
    <property type="match status" value="1"/>
</dbReference>
<dbReference type="Pfam" id="PF08216">
    <property type="entry name" value="CTNNBL"/>
    <property type="match status" value="1"/>
</dbReference>
<evidence type="ECO:0000256" key="10">
    <source>
        <dbReference type="SAM" id="MobiDB-lite"/>
    </source>
</evidence>
<evidence type="ECO:0000313" key="13">
    <source>
        <dbReference type="Proteomes" id="UP000887567"/>
    </source>
</evidence>
<dbReference type="GeneID" id="110245357"/>
<dbReference type="GO" id="GO:0010467">
    <property type="term" value="P:gene expression"/>
    <property type="evidence" value="ECO:0007669"/>
    <property type="project" value="UniProtKB-ARBA"/>
</dbReference>
<dbReference type="SMART" id="SM01156">
    <property type="entry name" value="DUF1716"/>
    <property type="match status" value="1"/>
</dbReference>
<dbReference type="SUPFAM" id="SSF48371">
    <property type="entry name" value="ARM repeat"/>
    <property type="match status" value="1"/>
</dbReference>
<keyword evidence="4" id="KW-0175">Coiled coil</keyword>
<reference evidence="12" key="1">
    <citation type="submission" date="2022-11" db="UniProtKB">
        <authorList>
            <consortium name="EnsemblMetazoa"/>
        </authorList>
    </citation>
    <scope>IDENTIFICATION</scope>
</reference>
<dbReference type="EnsemblMetazoa" id="XM_021051637.2">
    <property type="protein sequence ID" value="XP_020907296.1"/>
    <property type="gene ID" value="LOC110245357"/>
</dbReference>
<dbReference type="RefSeq" id="XP_020907296.1">
    <property type="nucleotide sequence ID" value="XM_021051637.2"/>
</dbReference>
<evidence type="ECO:0000256" key="5">
    <source>
        <dbReference type="ARBA" id="ARBA00023242"/>
    </source>
</evidence>
<proteinExistence type="predicted"/>
<name>A0A913XMP2_EXADI</name>
<protein>
    <recommendedName>
        <fullName evidence="8">Beta-catenin-like protein 1</fullName>
    </recommendedName>
    <alternativeName>
        <fullName evidence="9">Nuclear-associated protein</fullName>
    </alternativeName>
</protein>
<dbReference type="AlphaFoldDB" id="A0A913XMP2"/>
<dbReference type="KEGG" id="epa:110245357"/>
<evidence type="ECO:0000313" key="12">
    <source>
        <dbReference type="EnsemblMetazoa" id="XP_020907296.1"/>
    </source>
</evidence>
<feature type="region of interest" description="Disordered" evidence="10">
    <location>
        <begin position="1"/>
        <end position="35"/>
    </location>
</feature>
<comment type="function">
    <text evidence="6">Component of the PRP19-CDC5L complex that forms an integral part of the spliceosome and is required for activating pre-mRNA splicing. Participates in AID/AICDA-mediated somatic hypermutation (SHM) and class-switch recombination (CSR), 2 processes resulting in the production of high-affinity, mutated isotype-switched antibodies.</text>
</comment>
<dbReference type="InterPro" id="IPR013180">
    <property type="entry name" value="CTNNBL1_N"/>
</dbReference>
<keyword evidence="13" id="KW-1185">Reference proteome</keyword>
<dbReference type="Proteomes" id="UP000887567">
    <property type="component" value="Unplaced"/>
</dbReference>
<sequence>MDVGELISFQPDNKGTKRKKGGDENDVNSRKRKAGSVIEEKFNSKAELTEEEREKILEMVENEPEVETLDVGSLRRMLLSFEKRVTKNQEMRIKYPDNPEKFMESELDLHEEIQKLHVIATAPELYQHIVDLNAITTMLGLISHDNADIAVAIVNLLQEMTDIDTLNESEDGATALIDALMEGQVIALLVQNLDRLDETVKEESEGVHNSLGIVENMTELQDTISVAAGEQGLMGWLIKRLKQKPAFNANKLYSSEIMSILLQNTEANRQLLGELNGIDTLLQCLSLYKRYDPATSDETEYMENLFNCLCSALMFHPNKDLFLKGEGLQLMILMLREKKMSRRSALKVLDYSMQGNEGAENCQKFIEFLGLRCLFPLYMKAPKTNKKTGSKEEEYEEHSLSIMASLFKNLAGSLRNRLVQKFVEGDHIKVDRLMELHFKYYRRVQDCDEKIDKEKQELIDEGEEIDDDTEDGFYLKRLDAGLFTLQLVDCVMLEVCCAGVPSIKQHVLALLNQHGGSMKDIKSVMREYAASVGDAKSKESREVEKKRLLSLIDRF</sequence>
<dbReference type="PANTHER" id="PTHR14978">
    <property type="entry name" value="BETA-CATENIN-LIKE PROTEIN 1 NUCLEAR ASSOCIATED PROTEIN"/>
    <property type="match status" value="1"/>
</dbReference>
<evidence type="ECO:0000256" key="3">
    <source>
        <dbReference type="ARBA" id="ARBA00022737"/>
    </source>
</evidence>
<dbReference type="InterPro" id="IPR039678">
    <property type="entry name" value="CTNNBL1"/>
</dbReference>
<evidence type="ECO:0000256" key="8">
    <source>
        <dbReference type="ARBA" id="ARBA00070106"/>
    </source>
</evidence>
<dbReference type="OrthoDB" id="1898821at2759"/>
<keyword evidence="5" id="KW-0539">Nucleus</keyword>
<dbReference type="Gene3D" id="1.25.10.10">
    <property type="entry name" value="Leucine-rich Repeat Variant"/>
    <property type="match status" value="1"/>
</dbReference>
<evidence type="ECO:0000256" key="4">
    <source>
        <dbReference type="ARBA" id="ARBA00023054"/>
    </source>
</evidence>
<evidence type="ECO:0000256" key="7">
    <source>
        <dbReference type="ARBA" id="ARBA00061776"/>
    </source>
</evidence>
<feature type="domain" description="Beta-catenin-like protein 1 N-terminal" evidence="11">
    <location>
        <begin position="49"/>
        <end position="154"/>
    </location>
</feature>
<comment type="subcellular location">
    <subcellularLocation>
        <location evidence="1">Nucleus</location>
    </subcellularLocation>
</comment>
<organism evidence="12 13">
    <name type="scientific">Exaiptasia diaphana</name>
    <name type="common">Tropical sea anemone</name>
    <name type="synonym">Aiptasia pulchella</name>
    <dbReference type="NCBI Taxonomy" id="2652724"/>
    <lineage>
        <taxon>Eukaryota</taxon>
        <taxon>Metazoa</taxon>
        <taxon>Cnidaria</taxon>
        <taxon>Anthozoa</taxon>
        <taxon>Hexacorallia</taxon>
        <taxon>Actiniaria</taxon>
        <taxon>Aiptasiidae</taxon>
        <taxon>Exaiptasia</taxon>
    </lineage>
</organism>
<dbReference type="FunFam" id="1.25.10.10:FF:001136">
    <property type="entry name" value="Beta-catenin-like protein 1"/>
    <property type="match status" value="1"/>
</dbReference>
<accession>A0A913XMP2</accession>
<keyword evidence="3" id="KW-0677">Repeat</keyword>
<evidence type="ECO:0000256" key="1">
    <source>
        <dbReference type="ARBA" id="ARBA00004123"/>
    </source>
</evidence>
<evidence type="ECO:0000256" key="6">
    <source>
        <dbReference type="ARBA" id="ARBA00058456"/>
    </source>
</evidence>
<evidence type="ECO:0000256" key="2">
    <source>
        <dbReference type="ARBA" id="ARBA00022553"/>
    </source>
</evidence>
<comment type="subunit">
    <text evidence="7">Component of the PRP19-CDC5L splicing complex composed of a core complex comprising a homotetramer of PRPF19, CDC5L, PLRG1 and BCAS2, and at least three less stably associated proteins CTNNBL1, CWC15 and HSPA8. Interacts directly with CWC15 and CDC5L in the complex. Interacts with AICDA; the interaction is important for the antibody diversification activity of AICDA. Interacts with PRPF31 (via its NLS). Interacts (via its N-terminal NLS) with KPNA1 and KPNA2.</text>
</comment>
<keyword evidence="2" id="KW-0597">Phosphoprotein</keyword>
<dbReference type="GO" id="GO:0005681">
    <property type="term" value="C:spliceosomal complex"/>
    <property type="evidence" value="ECO:0007669"/>
    <property type="project" value="TreeGrafter"/>
</dbReference>
<evidence type="ECO:0000259" key="11">
    <source>
        <dbReference type="SMART" id="SM01156"/>
    </source>
</evidence>
<dbReference type="OMA" id="TDWREQE"/>
<dbReference type="InterPro" id="IPR016024">
    <property type="entry name" value="ARM-type_fold"/>
</dbReference>
<evidence type="ECO:0000256" key="9">
    <source>
        <dbReference type="ARBA" id="ARBA00083862"/>
    </source>
</evidence>
<dbReference type="InterPro" id="IPR011989">
    <property type="entry name" value="ARM-like"/>
</dbReference>